<dbReference type="eggNOG" id="KOG3346">
    <property type="taxonomic scope" value="Eukaryota"/>
</dbReference>
<dbReference type="GO" id="GO:0005762">
    <property type="term" value="C:mitochondrial large ribosomal subunit"/>
    <property type="evidence" value="ECO:0007669"/>
    <property type="project" value="EnsemblFungi"/>
</dbReference>
<evidence type="ECO:0000256" key="3">
    <source>
        <dbReference type="ARBA" id="ARBA00037226"/>
    </source>
</evidence>
<dbReference type="FunFam" id="3.90.280.10:FF:000004">
    <property type="entry name" value="Mitochondrial large ribosomal subunit YmL35"/>
    <property type="match status" value="1"/>
</dbReference>
<dbReference type="OrthoDB" id="2153661at2759"/>
<dbReference type="STRING" id="619300.G3AMQ0"/>
<protein>
    <recommendedName>
        <fullName evidence="5">Large ribosomal subunit protein mL38</fullName>
    </recommendedName>
</protein>
<dbReference type="KEGG" id="spaa:SPAPADRAFT_137800"/>
<keyword evidence="2" id="KW-0496">Mitochondrion</keyword>
<dbReference type="RefSeq" id="XP_007375009.1">
    <property type="nucleotide sequence ID" value="XM_007374947.1"/>
</dbReference>
<organism evidence="8">
    <name type="scientific">Spathaspora passalidarum (strain NRRL Y-27907 / 11-Y1)</name>
    <dbReference type="NCBI Taxonomy" id="619300"/>
    <lineage>
        <taxon>Eukaryota</taxon>
        <taxon>Fungi</taxon>
        <taxon>Dikarya</taxon>
        <taxon>Ascomycota</taxon>
        <taxon>Saccharomycotina</taxon>
        <taxon>Pichiomycetes</taxon>
        <taxon>Debaryomycetaceae</taxon>
        <taxon>Spathaspora</taxon>
    </lineage>
</organism>
<dbReference type="PANTHER" id="PTHR11362">
    <property type="entry name" value="PHOSPHATIDYLETHANOLAMINE-BINDING PROTEIN"/>
    <property type="match status" value="1"/>
</dbReference>
<dbReference type="CDD" id="cd00866">
    <property type="entry name" value="PEBP_euk"/>
    <property type="match status" value="1"/>
</dbReference>
<dbReference type="GO" id="GO:0033617">
    <property type="term" value="P:mitochondrial respiratory chain complex IV assembly"/>
    <property type="evidence" value="ECO:0007669"/>
    <property type="project" value="EnsemblFungi"/>
</dbReference>
<comment type="function">
    <text evidence="3">Component of the mitochondrial ribosome (mitoribosome), a dedicated translation machinery responsible for the synthesis of mitochondrial genome-encoded proteins, including at least some of the essential transmembrane subunits of the mitochondrial respiratory chain. The mitoribosomes are attached to the mitochondrial inner membrane and translation products are cotranslationally integrated into the membrane.</text>
</comment>
<evidence type="ECO:0000256" key="6">
    <source>
        <dbReference type="SAM" id="Coils"/>
    </source>
</evidence>
<keyword evidence="6" id="KW-0175">Coiled coil</keyword>
<evidence type="ECO:0000256" key="5">
    <source>
        <dbReference type="ARBA" id="ARBA00039444"/>
    </source>
</evidence>
<proteinExistence type="inferred from homology"/>
<keyword evidence="8" id="KW-1185">Reference proteome</keyword>
<evidence type="ECO:0000256" key="1">
    <source>
        <dbReference type="ARBA" id="ARBA00004173"/>
    </source>
</evidence>
<dbReference type="Proteomes" id="UP000000709">
    <property type="component" value="Unassembled WGS sequence"/>
</dbReference>
<dbReference type="InterPro" id="IPR035810">
    <property type="entry name" value="PEBP_euk"/>
</dbReference>
<name>G3AMQ0_SPAPN</name>
<keyword evidence="7" id="KW-0689">Ribosomal protein</keyword>
<gene>
    <name evidence="7" type="ORF">SPAPADRAFT_137800</name>
</gene>
<evidence type="ECO:0000256" key="2">
    <source>
        <dbReference type="ARBA" id="ARBA00023128"/>
    </source>
</evidence>
<dbReference type="InParanoid" id="G3AMQ0"/>
<sequence length="378" mass="43305">MLRRVVARGSKEFRRSNSTSSQKVWSNFSKRSPSLKLSNEAINNNLFGKSTDGPGSMISHSRRAAYHSPNEIDSTFAMAYEILEQKAEDLYNQVEKLEQQLAQTKDEESIKQLKDQIDTLLIRAEIQNPEVMYNSSFNDPDSLDKTQPVYRKALEQKWKKYDLMVTMQRLEQLHVIPDTLPTLEPKCDVKIRFGHNSDSEFSHWIVPGEMLPTIAVSQPPTIKIQEFERVDGKNLYSVLLVNPDTPDLPANSFSTTLHYALANVPLDNVDNTIDPSKLLTKGEEYTLADFEPLVPEKNTPTQRACLWVFRQTKPLDIKPVARKHFDIRTFVQEQGLIPVGAHVWRQGFDRSVNQVREMYGLGKGRVFHRVRGIEPLPQ</sequence>
<accession>G3AMQ0</accession>
<comment type="similarity">
    <text evidence="4">Belongs to the phosphatidylethanolamine-binding protein family. Mitochondrion-specific ribosomal protein mL38 subfamily.</text>
</comment>
<dbReference type="HOGENOM" id="CLU_068504_0_0_1"/>
<dbReference type="FunCoup" id="G3AMQ0">
    <property type="interactions" value="224"/>
</dbReference>
<evidence type="ECO:0000313" key="7">
    <source>
        <dbReference type="EMBL" id="EGW33494.1"/>
    </source>
</evidence>
<dbReference type="PANTHER" id="PTHR11362:SF82">
    <property type="entry name" value="PHOSPHATIDYLETHANOLAMINE-BINDING PROTEIN 4"/>
    <property type="match status" value="1"/>
</dbReference>
<dbReference type="InterPro" id="IPR036610">
    <property type="entry name" value="PEBP-like_sf"/>
</dbReference>
<dbReference type="Gene3D" id="3.90.280.10">
    <property type="entry name" value="PEBP-like"/>
    <property type="match status" value="1"/>
</dbReference>
<evidence type="ECO:0000313" key="8">
    <source>
        <dbReference type="Proteomes" id="UP000000709"/>
    </source>
</evidence>
<dbReference type="GeneID" id="18870074"/>
<dbReference type="Gene3D" id="1.20.58.1180">
    <property type="match status" value="1"/>
</dbReference>
<evidence type="ECO:0000256" key="4">
    <source>
        <dbReference type="ARBA" id="ARBA00038016"/>
    </source>
</evidence>
<dbReference type="EMBL" id="GL996501">
    <property type="protein sequence ID" value="EGW33494.1"/>
    <property type="molecule type" value="Genomic_DNA"/>
</dbReference>
<dbReference type="GO" id="GO:0003735">
    <property type="term" value="F:structural constituent of ribosome"/>
    <property type="evidence" value="ECO:0007669"/>
    <property type="project" value="EnsemblFungi"/>
</dbReference>
<reference evidence="7 8" key="1">
    <citation type="journal article" date="2011" name="Proc. Natl. Acad. Sci. U.S.A.">
        <title>Comparative genomics of xylose-fermenting fungi for enhanced biofuel production.</title>
        <authorList>
            <person name="Wohlbach D.J."/>
            <person name="Kuo A."/>
            <person name="Sato T.K."/>
            <person name="Potts K.M."/>
            <person name="Salamov A.A."/>
            <person name="LaButti K.M."/>
            <person name="Sun H."/>
            <person name="Clum A."/>
            <person name="Pangilinan J.L."/>
            <person name="Lindquist E.A."/>
            <person name="Lucas S."/>
            <person name="Lapidus A."/>
            <person name="Jin M."/>
            <person name="Gunawan C."/>
            <person name="Balan V."/>
            <person name="Dale B.E."/>
            <person name="Jeffries T.W."/>
            <person name="Zinkel R."/>
            <person name="Barry K.W."/>
            <person name="Grigoriev I.V."/>
            <person name="Gasch A.P."/>
        </authorList>
    </citation>
    <scope>NUCLEOTIDE SEQUENCE [LARGE SCALE GENOMIC DNA]</scope>
    <source>
        <strain evidence="8">NRRL Y-27907 / 11-Y1</strain>
    </source>
</reference>
<dbReference type="OMA" id="FRTQWDE"/>
<dbReference type="AlphaFoldDB" id="G3AMQ0"/>
<dbReference type="Pfam" id="PF01161">
    <property type="entry name" value="PBP"/>
    <property type="match status" value="1"/>
</dbReference>
<keyword evidence="7" id="KW-0687">Ribonucleoprotein</keyword>
<feature type="coiled-coil region" evidence="6">
    <location>
        <begin position="80"/>
        <end position="114"/>
    </location>
</feature>
<dbReference type="InterPro" id="IPR008914">
    <property type="entry name" value="PEBP"/>
</dbReference>
<dbReference type="SUPFAM" id="SSF49777">
    <property type="entry name" value="PEBP-like"/>
    <property type="match status" value="1"/>
</dbReference>
<comment type="subcellular location">
    <subcellularLocation>
        <location evidence="1">Mitochondrion</location>
    </subcellularLocation>
</comment>